<dbReference type="KEGG" id="gla:GL50803_0010148"/>
<protein>
    <submittedName>
        <fullName evidence="1">Nucleoside-diphosphate-sugar epimerase</fullName>
    </submittedName>
</protein>
<dbReference type="AlphaFoldDB" id="A8BD95"/>
<comment type="caution">
    <text evidence="1">The sequence shown here is derived from an EMBL/GenBank/DDBJ whole genome shotgun (WGS) entry which is preliminary data.</text>
</comment>
<dbReference type="PANTHER" id="PTHR48079">
    <property type="entry name" value="PROTEIN YEEZ"/>
    <property type="match status" value="1"/>
</dbReference>
<dbReference type="PANTHER" id="PTHR48079:SF6">
    <property type="entry name" value="NAD(P)-BINDING DOMAIN-CONTAINING PROTEIN-RELATED"/>
    <property type="match status" value="1"/>
</dbReference>
<reference evidence="1 2" key="1">
    <citation type="journal article" date="2007" name="Science">
        <title>Genomic minimalism in the early diverging intestinal parasite Giardia lamblia.</title>
        <authorList>
            <person name="Morrison H.G."/>
            <person name="McArthur A.G."/>
            <person name="Gillin F.D."/>
            <person name="Aley S.B."/>
            <person name="Adam R.D."/>
            <person name="Olsen G.J."/>
            <person name="Best A.A."/>
            <person name="Cande W.Z."/>
            <person name="Chen F."/>
            <person name="Cipriano M.J."/>
            <person name="Davids B.J."/>
            <person name="Dawson S.C."/>
            <person name="Elmendorf H.G."/>
            <person name="Hehl A.B."/>
            <person name="Holder M.E."/>
            <person name="Huse S.M."/>
            <person name="Kim U.U."/>
            <person name="Lasek-Nesselquist E."/>
            <person name="Manning G."/>
            <person name="Nigam A."/>
            <person name="Nixon J.E."/>
            <person name="Palm D."/>
            <person name="Passamaneck N.E."/>
            <person name="Prabhu A."/>
            <person name="Reich C.I."/>
            <person name="Reiner D.S."/>
            <person name="Samuelson J."/>
            <person name="Svard S.G."/>
            <person name="Sogin M.L."/>
        </authorList>
    </citation>
    <scope>NUCLEOTIDE SEQUENCE [LARGE SCALE GENOMIC DNA]</scope>
    <source>
        <strain evidence="1 2">WB C6</strain>
    </source>
</reference>
<dbReference type="InterPro" id="IPR036291">
    <property type="entry name" value="NAD(P)-bd_dom_sf"/>
</dbReference>
<dbReference type="RefSeq" id="XP_001707744.1">
    <property type="nucleotide sequence ID" value="XM_001707692.1"/>
</dbReference>
<dbReference type="GeneID" id="5700651"/>
<dbReference type="OMA" id="RMWLRDP"/>
<dbReference type="Gene3D" id="3.40.50.720">
    <property type="entry name" value="NAD(P)-binding Rossmann-like Domain"/>
    <property type="match status" value="1"/>
</dbReference>
<organism evidence="1 2">
    <name type="scientific">Giardia intestinalis (strain ATCC 50803 / WB clone C6)</name>
    <name type="common">Giardia lamblia</name>
    <dbReference type="NCBI Taxonomy" id="184922"/>
    <lineage>
        <taxon>Eukaryota</taxon>
        <taxon>Metamonada</taxon>
        <taxon>Diplomonadida</taxon>
        <taxon>Hexamitidae</taxon>
        <taxon>Giardiinae</taxon>
        <taxon>Giardia</taxon>
    </lineage>
</organism>
<proteinExistence type="predicted"/>
<dbReference type="HOGENOM" id="CLU_820003_0_0_1"/>
<dbReference type="STRING" id="184922.A8BD95"/>
<dbReference type="VEuPathDB" id="GiardiaDB:GL50803_10148"/>
<dbReference type="InterPro" id="IPR051783">
    <property type="entry name" value="NAD(P)-dependent_oxidoreduct"/>
</dbReference>
<gene>
    <name evidence="1" type="ORF">GL50803_0010148</name>
</gene>
<dbReference type="InterPro" id="IPR001509">
    <property type="entry name" value="Epimerase_deHydtase"/>
</dbReference>
<dbReference type="Pfam" id="PF01370">
    <property type="entry name" value="Epimerase"/>
    <property type="match status" value="1"/>
</dbReference>
<dbReference type="SUPFAM" id="SSF51735">
    <property type="entry name" value="NAD(P)-binding Rossmann-fold domains"/>
    <property type="match status" value="1"/>
</dbReference>
<sequence length="339" mass="37397">MSCEGWALTNSSTILLTGATGFIGLALASELIKRGASLICTHRKTSDTKGLLKLFSSSQVKHNLCECNFDDPVTVEQAIRNLQFDTVVHLAAVSAWSDLARVNAYDSSFAYTKTLISALARTAKQVNFIYISSAAAGPARRTLSEKPVPVLLNYASAKRDTEAFLLKQSPDIVRRLVILRLAETYGPNDDRLVTAGNVMEYIHRRLSFITPGGLSILHRDDAARTIANAISAGAHGHIYYVGGEDITIAELARETSKLCGTGTLSIQLPRALIKPLVYIGRILHLTNYPQELTEYACMYWFGDSKHAETDLDHTHRPARDTLRDVVRWLQACRGYSSRI</sequence>
<name>A8BD95_GIAIC</name>
<dbReference type="EMBL" id="AACB03000002">
    <property type="protein sequence ID" value="KAE8304205.1"/>
    <property type="molecule type" value="Genomic_DNA"/>
</dbReference>
<evidence type="ECO:0000313" key="1">
    <source>
        <dbReference type="EMBL" id="KAE8304205.1"/>
    </source>
</evidence>
<dbReference type="Proteomes" id="UP000001548">
    <property type="component" value="Unassembled WGS sequence"/>
</dbReference>
<evidence type="ECO:0000313" key="2">
    <source>
        <dbReference type="Proteomes" id="UP000001548"/>
    </source>
</evidence>
<accession>A8BD95</accession>
<keyword evidence="2" id="KW-1185">Reference proteome</keyword>